<proteinExistence type="predicted"/>
<comment type="caution">
    <text evidence="1">The sequence shown here is derived from an EMBL/GenBank/DDBJ whole genome shotgun (WGS) entry which is preliminary data.</text>
</comment>
<accession>A0ACC2U8C6</accession>
<protein>
    <submittedName>
        <fullName evidence="1">Uncharacterized protein</fullName>
    </submittedName>
</protein>
<evidence type="ECO:0000313" key="2">
    <source>
        <dbReference type="Proteomes" id="UP001165960"/>
    </source>
</evidence>
<evidence type="ECO:0000313" key="1">
    <source>
        <dbReference type="EMBL" id="KAJ9083290.1"/>
    </source>
</evidence>
<organism evidence="1 2">
    <name type="scientific">Entomophthora muscae</name>
    <dbReference type="NCBI Taxonomy" id="34485"/>
    <lineage>
        <taxon>Eukaryota</taxon>
        <taxon>Fungi</taxon>
        <taxon>Fungi incertae sedis</taxon>
        <taxon>Zoopagomycota</taxon>
        <taxon>Entomophthoromycotina</taxon>
        <taxon>Entomophthoromycetes</taxon>
        <taxon>Entomophthorales</taxon>
        <taxon>Entomophthoraceae</taxon>
        <taxon>Entomophthora</taxon>
    </lineage>
</organism>
<dbReference type="Proteomes" id="UP001165960">
    <property type="component" value="Unassembled WGS sequence"/>
</dbReference>
<reference evidence="1" key="1">
    <citation type="submission" date="2022-04" db="EMBL/GenBank/DDBJ databases">
        <title>Genome of the entomopathogenic fungus Entomophthora muscae.</title>
        <authorList>
            <person name="Elya C."/>
            <person name="Lovett B.R."/>
            <person name="Lee E."/>
            <person name="Macias A.M."/>
            <person name="Hajek A.E."/>
            <person name="De Bivort B.L."/>
            <person name="Kasson M.T."/>
            <person name="De Fine Licht H.H."/>
            <person name="Stajich J.E."/>
        </authorList>
    </citation>
    <scope>NUCLEOTIDE SEQUENCE</scope>
    <source>
        <strain evidence="1">Berkeley</strain>
    </source>
</reference>
<name>A0ACC2U8C6_9FUNG</name>
<sequence>MGKLHLYLILVAAAEKSVRVANKVLTMEQLHPFTQLSVYPTTSIANFIPSLLPNVKAPNRMAWVCAGNLEAELTRYRQEHFQDVATEPITRVVLYFFPRGRNITGGFKCHKKVECTITAL</sequence>
<gene>
    <name evidence="1" type="ORF">DSO57_1036145</name>
</gene>
<dbReference type="EMBL" id="QTSX02001048">
    <property type="protein sequence ID" value="KAJ9083290.1"/>
    <property type="molecule type" value="Genomic_DNA"/>
</dbReference>
<keyword evidence="2" id="KW-1185">Reference proteome</keyword>